<dbReference type="Proteomes" id="UP001610563">
    <property type="component" value="Unassembled WGS sequence"/>
</dbReference>
<evidence type="ECO:0000256" key="1">
    <source>
        <dbReference type="SAM" id="MobiDB-lite"/>
    </source>
</evidence>
<feature type="compositionally biased region" description="Basic and acidic residues" evidence="1">
    <location>
        <begin position="164"/>
        <end position="186"/>
    </location>
</feature>
<accession>A0ABR4GA52</accession>
<gene>
    <name evidence="2" type="ORF">BJX66DRAFT_301855</name>
</gene>
<protein>
    <recommendedName>
        <fullName evidence="4">F-box domain-containing protein</fullName>
    </recommendedName>
</protein>
<evidence type="ECO:0000313" key="3">
    <source>
        <dbReference type="Proteomes" id="UP001610563"/>
    </source>
</evidence>
<proteinExistence type="predicted"/>
<feature type="region of interest" description="Disordered" evidence="1">
    <location>
        <begin position="149"/>
        <end position="186"/>
    </location>
</feature>
<sequence>MALSQSGIRPLTVLDLPNELLRNILDDFQDPVIEEGAVEWGQLGSYLNDDDRLENRRVIQNLRLVCRAFNELASPLLCPVLQADVNQKSLDRAVSVSNCPLVASGVRAICVGLHCFPVELASNLARFMEFRLEKLQEVERTHDYYHLEYIPDPEEDSDSEDDNGNEKDRGDNKGRKSDGDENDGGGDKEWSRWVALYKKAHSEYRRIATSWENYVQQARDGGPLEANDEYQEILRTGYQEFREKHREQRQLLESQSFVRTLASCLVRMPNTRAVGFRDHEDISEQDYGEPDLVLDQALLVRLMTIPVSWHGIERTKDLRHLTARILSELPIAIHDARVTLRELEVGIFPCVRDHNLVCPEPHSARLWAKLRTACQSLRRAGFGDGLRLGRLRYNHMNPEESRQIDEYVAALVSSRHLERVRIYGSAFGISDGLSREGEYNFSVALSGVNWPHIRRVSISYVGVTQTAAETLLTGLGNGCVESFSMGGWELADEEQEGGSGNGSWATAFDILRDKLVPQVKSVYYHECYGGEFGPRQVRADEGASDYVRSETPSIVNEVELYISGADMENPVRGIRA</sequence>
<evidence type="ECO:0008006" key="4">
    <source>
        <dbReference type="Google" id="ProtNLM"/>
    </source>
</evidence>
<evidence type="ECO:0000313" key="2">
    <source>
        <dbReference type="EMBL" id="KAL2795539.1"/>
    </source>
</evidence>
<organism evidence="2 3">
    <name type="scientific">Aspergillus keveii</name>
    <dbReference type="NCBI Taxonomy" id="714993"/>
    <lineage>
        <taxon>Eukaryota</taxon>
        <taxon>Fungi</taxon>
        <taxon>Dikarya</taxon>
        <taxon>Ascomycota</taxon>
        <taxon>Pezizomycotina</taxon>
        <taxon>Eurotiomycetes</taxon>
        <taxon>Eurotiomycetidae</taxon>
        <taxon>Eurotiales</taxon>
        <taxon>Aspergillaceae</taxon>
        <taxon>Aspergillus</taxon>
        <taxon>Aspergillus subgen. Nidulantes</taxon>
    </lineage>
</organism>
<keyword evidence="3" id="KW-1185">Reference proteome</keyword>
<reference evidence="2 3" key="1">
    <citation type="submission" date="2024-07" db="EMBL/GenBank/DDBJ databases">
        <title>Section-level genome sequencing and comparative genomics of Aspergillus sections Usti and Cavernicolus.</title>
        <authorList>
            <consortium name="Lawrence Berkeley National Laboratory"/>
            <person name="Nybo J.L."/>
            <person name="Vesth T.C."/>
            <person name="Theobald S."/>
            <person name="Frisvad J.C."/>
            <person name="Larsen T.O."/>
            <person name="Kjaerboelling I."/>
            <person name="Rothschild-Mancinelli K."/>
            <person name="Lyhne E.K."/>
            <person name="Kogle M.E."/>
            <person name="Barry K."/>
            <person name="Clum A."/>
            <person name="Na H."/>
            <person name="Ledsgaard L."/>
            <person name="Lin J."/>
            <person name="Lipzen A."/>
            <person name="Kuo A."/>
            <person name="Riley R."/>
            <person name="Mondo S."/>
            <person name="Labutti K."/>
            <person name="Haridas S."/>
            <person name="Pangalinan J."/>
            <person name="Salamov A.A."/>
            <person name="Simmons B.A."/>
            <person name="Magnuson J.K."/>
            <person name="Chen J."/>
            <person name="Drula E."/>
            <person name="Henrissat B."/>
            <person name="Wiebenga A."/>
            <person name="Lubbers R.J."/>
            <person name="Gomes A.C."/>
            <person name="Makela M.R."/>
            <person name="Stajich J."/>
            <person name="Grigoriev I.V."/>
            <person name="Mortensen U.H."/>
            <person name="De Vries R.P."/>
            <person name="Baker S.E."/>
            <person name="Andersen M.R."/>
        </authorList>
    </citation>
    <scope>NUCLEOTIDE SEQUENCE [LARGE SCALE GENOMIC DNA]</scope>
    <source>
        <strain evidence="2 3">CBS 209.92</strain>
    </source>
</reference>
<dbReference type="EMBL" id="JBFTWV010000034">
    <property type="protein sequence ID" value="KAL2795539.1"/>
    <property type="molecule type" value="Genomic_DNA"/>
</dbReference>
<name>A0ABR4GA52_9EURO</name>
<feature type="compositionally biased region" description="Acidic residues" evidence="1">
    <location>
        <begin position="151"/>
        <end position="163"/>
    </location>
</feature>
<comment type="caution">
    <text evidence="2">The sequence shown here is derived from an EMBL/GenBank/DDBJ whole genome shotgun (WGS) entry which is preliminary data.</text>
</comment>